<proteinExistence type="predicted"/>
<dbReference type="EMBL" id="CP019239">
    <property type="protein sequence ID" value="APW42410.1"/>
    <property type="molecule type" value="Genomic_DNA"/>
</dbReference>
<dbReference type="STRING" id="1484693.RS694_07550"/>
<evidence type="ECO:0008006" key="4">
    <source>
        <dbReference type="Google" id="ProtNLM"/>
    </source>
</evidence>
<dbReference type="Pfam" id="PF11304">
    <property type="entry name" value="DUF3106"/>
    <property type="match status" value="1"/>
</dbReference>
<dbReference type="InterPro" id="IPR021455">
    <property type="entry name" value="DUF3106"/>
</dbReference>
<organism evidence="2 3">
    <name type="scientific">Rhodoferax saidenbachensis</name>
    <dbReference type="NCBI Taxonomy" id="1484693"/>
    <lineage>
        <taxon>Bacteria</taxon>
        <taxon>Pseudomonadati</taxon>
        <taxon>Pseudomonadota</taxon>
        <taxon>Betaproteobacteria</taxon>
        <taxon>Burkholderiales</taxon>
        <taxon>Comamonadaceae</taxon>
        <taxon>Rhodoferax</taxon>
    </lineage>
</organism>
<sequence length="234" mass="24832">MPTLATSRVAPTLTQALPLRGLLIGVACLFAMQGALWAQTKATPATATAPTVLPGTGPSAPTWAELSGAQRQSLAPLASNWDSLGAGQRRKWIALAQNYPVMAAPDKEKLHSRMAEWAALKPKDREMARLNFAQTKKIAPSDRAANWEAYQALSPEEKKKLAEGSAKKPVGAAVAVKPVSASKLAKVPVTRHTPETERALATSKQGVDRNTLLPQRPQTAAVLPAPTNDVEPAN</sequence>
<keyword evidence="3" id="KW-1185">Reference proteome</keyword>
<accession>A0A1P8K8V3</accession>
<protein>
    <recommendedName>
        <fullName evidence="4">DUF3106 domain-containing protein</fullName>
    </recommendedName>
</protein>
<evidence type="ECO:0000256" key="1">
    <source>
        <dbReference type="SAM" id="MobiDB-lite"/>
    </source>
</evidence>
<feature type="region of interest" description="Disordered" evidence="1">
    <location>
        <begin position="181"/>
        <end position="234"/>
    </location>
</feature>
<name>A0A1P8K8V3_9BURK</name>
<gene>
    <name evidence="2" type="ORF">RS694_07550</name>
</gene>
<reference evidence="2 3" key="1">
    <citation type="submission" date="2017-01" db="EMBL/GenBank/DDBJ databases">
        <authorList>
            <person name="Mah S.A."/>
            <person name="Swanson W.J."/>
            <person name="Moy G.W."/>
            <person name="Vacquier V.D."/>
        </authorList>
    </citation>
    <scope>NUCLEOTIDE SEQUENCE [LARGE SCALE GENOMIC DNA]</scope>
    <source>
        <strain evidence="2 3">DSM 22694</strain>
    </source>
</reference>
<dbReference type="eggNOG" id="ENOG5032YRY">
    <property type="taxonomic scope" value="Bacteria"/>
</dbReference>
<dbReference type="RefSeq" id="WP_076069489.1">
    <property type="nucleotide sequence ID" value="NZ_CP019239.1"/>
</dbReference>
<dbReference type="Proteomes" id="UP000186110">
    <property type="component" value="Chromosome"/>
</dbReference>
<dbReference type="KEGG" id="rsb:RS694_07550"/>
<evidence type="ECO:0000313" key="3">
    <source>
        <dbReference type="Proteomes" id="UP000186110"/>
    </source>
</evidence>
<dbReference type="AlphaFoldDB" id="A0A1P8K8V3"/>
<evidence type="ECO:0000313" key="2">
    <source>
        <dbReference type="EMBL" id="APW42410.1"/>
    </source>
</evidence>